<evidence type="ECO:0000313" key="2">
    <source>
        <dbReference type="Proteomes" id="UP000613740"/>
    </source>
</evidence>
<gene>
    <name evidence="1" type="ORF">HYH02_009988</name>
</gene>
<keyword evidence="2" id="KW-1185">Reference proteome</keyword>
<dbReference type="InterPro" id="IPR009003">
    <property type="entry name" value="Peptidase_S1_PA"/>
</dbReference>
<dbReference type="InterPro" id="IPR043504">
    <property type="entry name" value="Peptidase_S1_PA_chymotrypsin"/>
</dbReference>
<proteinExistence type="predicted"/>
<reference evidence="1" key="1">
    <citation type="journal article" date="2020" name="bioRxiv">
        <title>Comparative genomics of Chlamydomonas.</title>
        <authorList>
            <person name="Craig R.J."/>
            <person name="Hasan A.R."/>
            <person name="Ness R.W."/>
            <person name="Keightley P.D."/>
        </authorList>
    </citation>
    <scope>NUCLEOTIDE SEQUENCE</scope>
    <source>
        <strain evidence="1">CCAP 11/173</strain>
    </source>
</reference>
<accession>A0A835T9P1</accession>
<dbReference type="Pfam" id="PF13365">
    <property type="entry name" value="Trypsin_2"/>
    <property type="match status" value="1"/>
</dbReference>
<dbReference type="OrthoDB" id="542443at2759"/>
<dbReference type="Gene3D" id="2.40.10.10">
    <property type="entry name" value="Trypsin-like serine proteases"/>
    <property type="match status" value="2"/>
</dbReference>
<name>A0A835T9P1_9CHLO</name>
<protein>
    <submittedName>
        <fullName evidence="1">Uncharacterized protein</fullName>
    </submittedName>
</protein>
<organism evidence="1 2">
    <name type="scientific">Chlamydomonas schloesseri</name>
    <dbReference type="NCBI Taxonomy" id="2026947"/>
    <lineage>
        <taxon>Eukaryota</taxon>
        <taxon>Viridiplantae</taxon>
        <taxon>Chlorophyta</taxon>
        <taxon>core chlorophytes</taxon>
        <taxon>Chlorophyceae</taxon>
        <taxon>CS clade</taxon>
        <taxon>Chlamydomonadales</taxon>
        <taxon>Chlamydomonadaceae</taxon>
        <taxon>Chlamydomonas</taxon>
    </lineage>
</organism>
<dbReference type="AlphaFoldDB" id="A0A835T9P1"/>
<dbReference type="EMBL" id="JAEHOD010000035">
    <property type="protein sequence ID" value="KAG2441399.1"/>
    <property type="molecule type" value="Genomic_DNA"/>
</dbReference>
<dbReference type="Proteomes" id="UP000613740">
    <property type="component" value="Unassembled WGS sequence"/>
</dbReference>
<comment type="caution">
    <text evidence="1">The sequence shown here is derived from an EMBL/GenBank/DDBJ whole genome shotgun (WGS) entry which is preliminary data.</text>
</comment>
<dbReference type="SUPFAM" id="SSF50494">
    <property type="entry name" value="Trypsin-like serine proteases"/>
    <property type="match status" value="1"/>
</dbReference>
<sequence length="328" mass="33880">MAALRHFLPAEVGVVLAAQRGSAPVQAAPLRAMDPTQEEQRQLMRVALSSIGISAAAISSFDDSTLDKLVVAKFHLPERLPSASREDLKEAGLALGDVSLIMSKVQGAVAAAGPGQGSTAAGGALPAAAGESDVLATIKARVPCSAKYAAHLVVPALPPYKEAATVVGPHHVATFAHKPHEKWTIGLKQQVSVHCPQEDRRTSVAAEVVYHNIDKDVAILKQVERELASPVLDSAVTAGDKYYVHGQSTQVQADDTSISHGMVAATELDAKSHIRGDIVAGAGDSGGGCFSVATGKLIAMVVRTDPVGLKAVLLPIAVISSILADLSA</sequence>
<evidence type="ECO:0000313" key="1">
    <source>
        <dbReference type="EMBL" id="KAG2441399.1"/>
    </source>
</evidence>